<accession>A0A8T0C3D6</accession>
<sequence length="249" mass="28431">MFDIRIIRWFKINMQPKVEQLINIYNDLRMTMKLYIGNKNYSTWSLRAWLILERYKLNFEEVALKLETEEFYKALSGLSPTQKVPVLIDGELIVWESLAICEYINEAYLSGEAWPDCPKLRARARALSSEMHSGFLALRAEMPMNIRAQRHVQLSAAAQKDIARIGQIWQAQLSEFDGSGGWLFGSWSIADAMFAPVVMRFITYGVDLGPQVKAYMDKVAACPAMQKWCVEALLEQDVVPGDEAGVPRQ</sequence>
<dbReference type="Gene3D" id="1.20.1050.10">
    <property type="match status" value="1"/>
</dbReference>
<dbReference type="Gene3D" id="3.40.30.10">
    <property type="entry name" value="Glutaredoxin"/>
    <property type="match status" value="1"/>
</dbReference>
<dbReference type="GO" id="GO:0006559">
    <property type="term" value="P:L-phenylalanine catabolic process"/>
    <property type="evidence" value="ECO:0007669"/>
    <property type="project" value="TreeGrafter"/>
</dbReference>
<organism evidence="2 3">
    <name type="scientific">Pseudoalteromonas rubra</name>
    <dbReference type="NCBI Taxonomy" id="43658"/>
    <lineage>
        <taxon>Bacteria</taxon>
        <taxon>Pseudomonadati</taxon>
        <taxon>Pseudomonadota</taxon>
        <taxon>Gammaproteobacteria</taxon>
        <taxon>Alteromonadales</taxon>
        <taxon>Pseudoalteromonadaceae</taxon>
        <taxon>Pseudoalteromonas</taxon>
    </lineage>
</organism>
<evidence type="ECO:0000259" key="1">
    <source>
        <dbReference type="PROSITE" id="PS50404"/>
    </source>
</evidence>
<dbReference type="CDD" id="cd03194">
    <property type="entry name" value="GST_C_3"/>
    <property type="match status" value="1"/>
</dbReference>
<dbReference type="InterPro" id="IPR036282">
    <property type="entry name" value="Glutathione-S-Trfase_C_sf"/>
</dbReference>
<dbReference type="AlphaFoldDB" id="A0A8T0C3D6"/>
<dbReference type="InterPro" id="IPR040079">
    <property type="entry name" value="Glutathione_S-Trfase"/>
</dbReference>
<dbReference type="GO" id="GO:0004364">
    <property type="term" value="F:glutathione transferase activity"/>
    <property type="evidence" value="ECO:0007669"/>
    <property type="project" value="TreeGrafter"/>
</dbReference>
<dbReference type="GO" id="GO:0006749">
    <property type="term" value="P:glutathione metabolic process"/>
    <property type="evidence" value="ECO:0007669"/>
    <property type="project" value="TreeGrafter"/>
</dbReference>
<dbReference type="SUPFAM" id="SSF52833">
    <property type="entry name" value="Thioredoxin-like"/>
    <property type="match status" value="1"/>
</dbReference>
<dbReference type="CDD" id="cd03043">
    <property type="entry name" value="GST_N_1"/>
    <property type="match status" value="1"/>
</dbReference>
<dbReference type="Pfam" id="PF13410">
    <property type="entry name" value="GST_C_2"/>
    <property type="match status" value="1"/>
</dbReference>
<dbReference type="PANTHER" id="PTHR42673">
    <property type="entry name" value="MALEYLACETOACETATE ISOMERASE"/>
    <property type="match status" value="1"/>
</dbReference>
<protein>
    <submittedName>
        <fullName evidence="2">Glutathione S-transferase</fullName>
    </submittedName>
</protein>
<feature type="domain" description="GST N-terminal" evidence="1">
    <location>
        <begin position="32"/>
        <end position="112"/>
    </location>
</feature>
<dbReference type="SUPFAM" id="SSF47616">
    <property type="entry name" value="GST C-terminal domain-like"/>
    <property type="match status" value="1"/>
</dbReference>
<name>A0A8T0C3D6_9GAMM</name>
<dbReference type="EMBL" id="AHCD03000040">
    <property type="protein sequence ID" value="KAF7783796.1"/>
    <property type="molecule type" value="Genomic_DNA"/>
</dbReference>
<dbReference type="Proteomes" id="UP000016480">
    <property type="component" value="Unassembled WGS sequence"/>
</dbReference>
<dbReference type="GO" id="GO:0016034">
    <property type="term" value="F:maleylacetoacetate isomerase activity"/>
    <property type="evidence" value="ECO:0007669"/>
    <property type="project" value="TreeGrafter"/>
</dbReference>
<comment type="caution">
    <text evidence="2">The sequence shown here is derived from an EMBL/GenBank/DDBJ whole genome shotgun (WGS) entry which is preliminary data.</text>
</comment>
<evidence type="ECO:0000313" key="3">
    <source>
        <dbReference type="Proteomes" id="UP000016480"/>
    </source>
</evidence>
<dbReference type="InterPro" id="IPR004045">
    <property type="entry name" value="Glutathione_S-Trfase_N"/>
</dbReference>
<dbReference type="InterPro" id="IPR036249">
    <property type="entry name" value="Thioredoxin-like_sf"/>
</dbReference>
<dbReference type="PANTHER" id="PTHR42673:SF4">
    <property type="entry name" value="MALEYLACETOACETATE ISOMERASE"/>
    <property type="match status" value="1"/>
</dbReference>
<proteinExistence type="predicted"/>
<dbReference type="Pfam" id="PF02798">
    <property type="entry name" value="GST_N"/>
    <property type="match status" value="1"/>
</dbReference>
<reference evidence="2 3" key="1">
    <citation type="journal article" date="2012" name="J. Bacteriol.">
        <title>Genome sequence of the cycloprodigiosin-producing bacterial strain Pseudoalteromonas rubra ATCC 29570(T).</title>
        <authorList>
            <person name="Xie B.B."/>
            <person name="Shu Y.L."/>
            <person name="Qin Q.L."/>
            <person name="Rong J.C."/>
            <person name="Zhang X.Y."/>
            <person name="Chen X.L."/>
            <person name="Zhou B.C."/>
            <person name="Zhang Y.Z."/>
        </authorList>
    </citation>
    <scope>NUCLEOTIDE SEQUENCE [LARGE SCALE GENOMIC DNA]</scope>
    <source>
        <strain evidence="2 3">DSM 6842</strain>
    </source>
</reference>
<dbReference type="PROSITE" id="PS50404">
    <property type="entry name" value="GST_NTER"/>
    <property type="match status" value="1"/>
</dbReference>
<gene>
    <name evidence="2" type="primary">gst</name>
    <name evidence="2" type="ORF">PRUB_a5100</name>
</gene>
<dbReference type="SFLD" id="SFLDS00019">
    <property type="entry name" value="Glutathione_Transferase_(cytos"/>
    <property type="match status" value="1"/>
</dbReference>
<evidence type="ECO:0000313" key="2">
    <source>
        <dbReference type="EMBL" id="KAF7783796.1"/>
    </source>
</evidence>